<gene>
    <name evidence="1" type="ORF">I3X05_10425</name>
</gene>
<dbReference type="AlphaFoldDB" id="A0AAJ4LTE8"/>
<name>A0AAJ4LTE8_9VIBR</name>
<dbReference type="Proteomes" id="UP000594435">
    <property type="component" value="Chromosome 1"/>
</dbReference>
<dbReference type="RefSeq" id="WP_337970681.1">
    <property type="nucleotide sequence ID" value="NZ_CP065217.1"/>
</dbReference>
<accession>A0AAJ4LTE8</accession>
<dbReference type="EMBL" id="CP065217">
    <property type="protein sequence ID" value="QPL52434.1"/>
    <property type="molecule type" value="Genomic_DNA"/>
</dbReference>
<protein>
    <submittedName>
        <fullName evidence="1">Uncharacterized protein</fullName>
    </submittedName>
</protein>
<evidence type="ECO:0000313" key="2">
    <source>
        <dbReference type="Proteomes" id="UP000594435"/>
    </source>
</evidence>
<organism evidence="1 2">
    <name type="scientific">Vibrio navarrensis</name>
    <dbReference type="NCBI Taxonomy" id="29495"/>
    <lineage>
        <taxon>Bacteria</taxon>
        <taxon>Pseudomonadati</taxon>
        <taxon>Pseudomonadota</taxon>
        <taxon>Gammaproteobacteria</taxon>
        <taxon>Vibrionales</taxon>
        <taxon>Vibrionaceae</taxon>
        <taxon>Vibrio</taxon>
    </lineage>
</organism>
<sequence>MTAEIAVYNKSAIALAADSAVTISDGSSSKIYNGAEKLFALSKYQPLGIMLYGAGSLCSIPWELIIKQYRKSLGKESFQTLDAYAEDFWSYLSNAQRLVPKDLRYSFLDSSYNRAIQHVITMVDGIFKREIELDNSFQITTDLTMQTFLRCSAEIIIELQEADFFSGFDSHDLVEAEVYASLFLERNLSSLFPDIDFPDANISSFKRLLALITCKDNQLGLITGVVFAGYGSEEYFPVVLAYNVHGFFGNKLRFTQNLEKSSAAGNSGMTAYAQEEEVFAFEYGANPRLLNIINEKFRTMLGDSLTEFEKIVGTLTNDNDLKKRLVVEFTSFTEKNWQRNVNSVNDFIRVEHCDKVTQMIEFLPKDELAYMAESLVNMTAFKRKVSNDAESVGGPIDVAIISKGDGFIWVKRKHYFSKELNSHYFNEFLRG</sequence>
<evidence type="ECO:0000313" key="1">
    <source>
        <dbReference type="EMBL" id="QPL52434.1"/>
    </source>
</evidence>
<reference evidence="1 2" key="1">
    <citation type="submission" date="2020-11" db="EMBL/GenBank/DDBJ databases">
        <title>Complete and Circularized Genome Assembly of a human isolate of Vibrio navarrensis biotype pommerensis with MiSeq and MinION Sequence Data.</title>
        <authorList>
            <person name="Schwartz K."/>
            <person name="Borowiak M."/>
            <person name="Deneke C."/>
            <person name="Balau V."/>
            <person name="Metelmann C."/>
            <person name="Strauch E."/>
        </authorList>
    </citation>
    <scope>NUCLEOTIDE SEQUENCE [LARGE SCALE GENOMIC DNA]</scope>
    <source>
        <strain evidence="1 2">20-VB00237</strain>
    </source>
</reference>
<proteinExistence type="predicted"/>